<dbReference type="EMBL" id="JAYKXN010000008">
    <property type="protein sequence ID" value="KAK7263465.1"/>
    <property type="molecule type" value="Genomic_DNA"/>
</dbReference>
<keyword evidence="2" id="KW-1185">Reference proteome</keyword>
<evidence type="ECO:0000313" key="2">
    <source>
        <dbReference type="Proteomes" id="UP001359559"/>
    </source>
</evidence>
<protein>
    <submittedName>
        <fullName evidence="1">Uncharacterized protein</fullName>
    </submittedName>
</protein>
<sequence length="85" mass="9319">MRRTEDSENKEEGGSENLVRANVLEFTANARFLTLSAAGYEVSYKRVAMLIERLVVGCNRWNKVCGGGGCKFGTCKAALALDEEL</sequence>
<dbReference type="Proteomes" id="UP001359559">
    <property type="component" value="Unassembled WGS sequence"/>
</dbReference>
<accession>A0AAN9EVQ0</accession>
<reference evidence="1 2" key="1">
    <citation type="submission" date="2024-01" db="EMBL/GenBank/DDBJ databases">
        <title>The genomes of 5 underutilized Papilionoideae crops provide insights into root nodulation and disease resistance.</title>
        <authorList>
            <person name="Yuan L."/>
        </authorList>
    </citation>
    <scope>NUCLEOTIDE SEQUENCE [LARGE SCALE GENOMIC DNA]</scope>
    <source>
        <strain evidence="1">LY-2023</strain>
        <tissue evidence="1">Leaf</tissue>
    </source>
</reference>
<name>A0AAN9EVQ0_CLITE</name>
<gene>
    <name evidence="1" type="ORF">RJT34_31056</name>
</gene>
<proteinExistence type="predicted"/>
<comment type="caution">
    <text evidence="1">The sequence shown here is derived from an EMBL/GenBank/DDBJ whole genome shotgun (WGS) entry which is preliminary data.</text>
</comment>
<organism evidence="1 2">
    <name type="scientific">Clitoria ternatea</name>
    <name type="common">Butterfly pea</name>
    <dbReference type="NCBI Taxonomy" id="43366"/>
    <lineage>
        <taxon>Eukaryota</taxon>
        <taxon>Viridiplantae</taxon>
        <taxon>Streptophyta</taxon>
        <taxon>Embryophyta</taxon>
        <taxon>Tracheophyta</taxon>
        <taxon>Spermatophyta</taxon>
        <taxon>Magnoliopsida</taxon>
        <taxon>eudicotyledons</taxon>
        <taxon>Gunneridae</taxon>
        <taxon>Pentapetalae</taxon>
        <taxon>rosids</taxon>
        <taxon>fabids</taxon>
        <taxon>Fabales</taxon>
        <taxon>Fabaceae</taxon>
        <taxon>Papilionoideae</taxon>
        <taxon>50 kb inversion clade</taxon>
        <taxon>NPAAA clade</taxon>
        <taxon>indigoferoid/millettioid clade</taxon>
        <taxon>Phaseoleae</taxon>
        <taxon>Clitoria</taxon>
    </lineage>
</organism>
<evidence type="ECO:0000313" key="1">
    <source>
        <dbReference type="EMBL" id="KAK7263465.1"/>
    </source>
</evidence>
<dbReference type="AlphaFoldDB" id="A0AAN9EVQ0"/>